<evidence type="ECO:0000256" key="2">
    <source>
        <dbReference type="ARBA" id="ARBA00023052"/>
    </source>
</evidence>
<reference evidence="8" key="1">
    <citation type="journal article" date="2020" name="Microbiol. Resour. Announc.">
        <title>Draft Genome Sequences of Thiorhodococcus mannitoliphagus and Thiorhodococcus minor, Purple Sulfur Photosynthetic Bacteria in the Gammaproteobacterial Family Chromatiaceae.</title>
        <authorList>
            <person name="Aviles F.A."/>
            <person name="Meyer T.E."/>
            <person name="Kyndt J.A."/>
        </authorList>
    </citation>
    <scope>NUCLEOTIDE SEQUENCE [LARGE SCALE GENOMIC DNA]</scope>
    <source>
        <strain evidence="8">DSM 18266</strain>
    </source>
</reference>
<dbReference type="SUPFAM" id="SSF52518">
    <property type="entry name" value="Thiamin diphosphate-binding fold (THDP-binding)"/>
    <property type="match status" value="2"/>
</dbReference>
<reference evidence="7 8" key="2">
    <citation type="submission" date="2020-02" db="EMBL/GenBank/DDBJ databases">
        <title>Genome sequences of Thiorhodococcus mannitoliphagus and Thiorhodococcus minor, purple sulfur photosynthetic bacteria in the gammaproteobacterial family, Chromatiaceae.</title>
        <authorList>
            <person name="Aviles F.A."/>
            <person name="Meyer T.E."/>
            <person name="Kyndt J.A."/>
        </authorList>
    </citation>
    <scope>NUCLEOTIDE SEQUENCE [LARGE SCALE GENOMIC DNA]</scope>
    <source>
        <strain evidence="7 8">DSM 18266</strain>
    </source>
</reference>
<dbReference type="InterPro" id="IPR045229">
    <property type="entry name" value="TPP_enz"/>
</dbReference>
<dbReference type="Proteomes" id="UP000471640">
    <property type="component" value="Unassembled WGS sequence"/>
</dbReference>
<dbReference type="PANTHER" id="PTHR18968:SF142">
    <property type="entry name" value="ACETOLACTATE SYNTHASE"/>
    <property type="match status" value="1"/>
</dbReference>
<dbReference type="InterPro" id="IPR029061">
    <property type="entry name" value="THDP-binding"/>
</dbReference>
<evidence type="ECO:0000256" key="1">
    <source>
        <dbReference type="ARBA" id="ARBA00007812"/>
    </source>
</evidence>
<evidence type="ECO:0000259" key="4">
    <source>
        <dbReference type="Pfam" id="PF00205"/>
    </source>
</evidence>
<dbReference type="InterPro" id="IPR029035">
    <property type="entry name" value="DHS-like_NAD/FAD-binding_dom"/>
</dbReference>
<dbReference type="InterPro" id="IPR012001">
    <property type="entry name" value="Thiamin_PyroP_enz_TPP-bd_dom"/>
</dbReference>
<gene>
    <name evidence="7" type="ORF">G3480_15535</name>
</gene>
<dbReference type="EMBL" id="JAAIJR010000065">
    <property type="protein sequence ID" value="NEX21706.1"/>
    <property type="molecule type" value="Genomic_DNA"/>
</dbReference>
<dbReference type="InterPro" id="IPR012000">
    <property type="entry name" value="Thiamin_PyroP_enz_cen_dom"/>
</dbReference>
<feature type="domain" description="Thiamine pyrophosphate enzyme N-terminal TPP-binding" evidence="6">
    <location>
        <begin position="1"/>
        <end position="123"/>
    </location>
</feature>
<evidence type="ECO:0000256" key="3">
    <source>
        <dbReference type="RuleBase" id="RU362132"/>
    </source>
</evidence>
<sequence>MKLSDYVMGFLAQQGVQHVFFLPGGGAMHLNDSLGRCPGVEFIAVQHEQAAAIAAEAYARVTNKLGVAMVTTGPGGTNAVTGVAAAWLDSTPVLFISGQVKRADLRRDPELRQLGVQEIDIVSIVKPITKYAVTILEPESIRFHLEQALHLAGSARPGPVWIDIPLDVQAAEIDVENLQGYFPVSPETPSHAAELRRLAEKTIQMLNESERPVVLVGNGVRLAGGEALFEQLVESFGVPVLTTRLGVDLLPASHPLCFGMPGGIASRSANFTLQNSDFLLTIGARLDMQLLAYAPKRFARAARKVMVNIDEAEIRRLGDVIDLGIQANAKAFLAQLLALRSEFKPRDRTPWIERCHHWQARYPFVQPEQRRQASRISMYAFSEYLAEQLAEGDVVLPGSSGFAAEIFLTAFKCKRGQRVFHNKGTGSMGLAQPAAIGACLASGRKRTICVDGDGGFAMNIQELETIRRLQLPIKFFVVNNQGYASIRASQNNHFKLLVGADDTSGLTLPDWVTLANAYGIPARQASNPDILPEAIQAILNTSGPAICEIVVLPDEPRIPRVASLIREDGSMTSRPLEDLFPFLDRDELAENMLIPIIEE</sequence>
<keyword evidence="8" id="KW-1185">Reference proteome</keyword>
<dbReference type="CDD" id="cd07035">
    <property type="entry name" value="TPP_PYR_POX_like"/>
    <property type="match status" value="1"/>
</dbReference>
<feature type="domain" description="Thiamine pyrophosphate enzyme central" evidence="4">
    <location>
        <begin position="200"/>
        <end position="336"/>
    </location>
</feature>
<proteinExistence type="inferred from homology"/>
<dbReference type="Gene3D" id="3.40.50.970">
    <property type="match status" value="2"/>
</dbReference>
<dbReference type="GO" id="GO:0009097">
    <property type="term" value="P:isoleucine biosynthetic process"/>
    <property type="evidence" value="ECO:0007669"/>
    <property type="project" value="TreeGrafter"/>
</dbReference>
<keyword evidence="2 3" id="KW-0786">Thiamine pyrophosphate</keyword>
<feature type="domain" description="Thiamine pyrophosphate enzyme TPP-binding" evidence="5">
    <location>
        <begin position="409"/>
        <end position="549"/>
    </location>
</feature>
<comment type="caution">
    <text evidence="7">The sequence shown here is derived from an EMBL/GenBank/DDBJ whole genome shotgun (WGS) entry which is preliminary data.</text>
</comment>
<dbReference type="FunFam" id="3.40.50.970:FF:000007">
    <property type="entry name" value="Acetolactate synthase"/>
    <property type="match status" value="1"/>
</dbReference>
<dbReference type="GO" id="GO:0030976">
    <property type="term" value="F:thiamine pyrophosphate binding"/>
    <property type="evidence" value="ECO:0007669"/>
    <property type="project" value="InterPro"/>
</dbReference>
<name>A0A6P1DYB1_9GAMM</name>
<evidence type="ECO:0000313" key="7">
    <source>
        <dbReference type="EMBL" id="NEX21706.1"/>
    </source>
</evidence>
<organism evidence="7 8">
    <name type="scientific">Thiorhodococcus mannitoliphagus</name>
    <dbReference type="NCBI Taxonomy" id="329406"/>
    <lineage>
        <taxon>Bacteria</taxon>
        <taxon>Pseudomonadati</taxon>
        <taxon>Pseudomonadota</taxon>
        <taxon>Gammaproteobacteria</taxon>
        <taxon>Chromatiales</taxon>
        <taxon>Chromatiaceae</taxon>
        <taxon>Thiorhodococcus</taxon>
    </lineage>
</organism>
<dbReference type="Pfam" id="PF02776">
    <property type="entry name" value="TPP_enzyme_N"/>
    <property type="match status" value="1"/>
</dbReference>
<evidence type="ECO:0000259" key="6">
    <source>
        <dbReference type="Pfam" id="PF02776"/>
    </source>
</evidence>
<dbReference type="RefSeq" id="WP_164654808.1">
    <property type="nucleotide sequence ID" value="NZ_JAAIJR010000065.1"/>
</dbReference>
<evidence type="ECO:0000313" key="8">
    <source>
        <dbReference type="Proteomes" id="UP000471640"/>
    </source>
</evidence>
<evidence type="ECO:0000259" key="5">
    <source>
        <dbReference type="Pfam" id="PF02775"/>
    </source>
</evidence>
<dbReference type="AlphaFoldDB" id="A0A6P1DYB1"/>
<dbReference type="InterPro" id="IPR011766">
    <property type="entry name" value="TPP_enzyme_TPP-bd"/>
</dbReference>
<dbReference type="GO" id="GO:0005948">
    <property type="term" value="C:acetolactate synthase complex"/>
    <property type="evidence" value="ECO:0007669"/>
    <property type="project" value="TreeGrafter"/>
</dbReference>
<dbReference type="PANTHER" id="PTHR18968">
    <property type="entry name" value="THIAMINE PYROPHOSPHATE ENZYMES"/>
    <property type="match status" value="1"/>
</dbReference>
<dbReference type="CDD" id="cd00568">
    <property type="entry name" value="TPP_enzymes"/>
    <property type="match status" value="1"/>
</dbReference>
<dbReference type="Pfam" id="PF00205">
    <property type="entry name" value="TPP_enzyme_M"/>
    <property type="match status" value="1"/>
</dbReference>
<dbReference type="Pfam" id="PF02775">
    <property type="entry name" value="TPP_enzyme_C"/>
    <property type="match status" value="1"/>
</dbReference>
<dbReference type="GO" id="GO:0009099">
    <property type="term" value="P:L-valine biosynthetic process"/>
    <property type="evidence" value="ECO:0007669"/>
    <property type="project" value="TreeGrafter"/>
</dbReference>
<comment type="similarity">
    <text evidence="1 3">Belongs to the TPP enzyme family.</text>
</comment>
<dbReference type="GO" id="GO:0050660">
    <property type="term" value="F:flavin adenine dinucleotide binding"/>
    <property type="evidence" value="ECO:0007669"/>
    <property type="project" value="TreeGrafter"/>
</dbReference>
<dbReference type="GO" id="GO:0000287">
    <property type="term" value="F:magnesium ion binding"/>
    <property type="evidence" value="ECO:0007669"/>
    <property type="project" value="InterPro"/>
</dbReference>
<dbReference type="SUPFAM" id="SSF52467">
    <property type="entry name" value="DHS-like NAD/FAD-binding domain"/>
    <property type="match status" value="1"/>
</dbReference>
<dbReference type="GO" id="GO:0003984">
    <property type="term" value="F:acetolactate synthase activity"/>
    <property type="evidence" value="ECO:0007669"/>
    <property type="project" value="TreeGrafter"/>
</dbReference>
<protein>
    <submittedName>
        <fullName evidence="7">Thiamine pyrophosphate-binding protein</fullName>
    </submittedName>
</protein>
<dbReference type="Gene3D" id="3.40.50.1220">
    <property type="entry name" value="TPP-binding domain"/>
    <property type="match status" value="1"/>
</dbReference>
<accession>A0A6P1DYB1</accession>